<dbReference type="InterPro" id="IPR045358">
    <property type="entry name" value="Ty3_capsid"/>
</dbReference>
<dbReference type="PANTHER" id="PTHR15503">
    <property type="entry name" value="LDOC1 RELATED"/>
    <property type="match status" value="1"/>
</dbReference>
<feature type="domain" description="Ty3 transposon capsid-like protein" evidence="1">
    <location>
        <begin position="75"/>
        <end position="198"/>
    </location>
</feature>
<dbReference type="InParanoid" id="A0A672N1C9"/>
<reference evidence="2" key="1">
    <citation type="submission" date="2025-08" db="UniProtKB">
        <authorList>
            <consortium name="Ensembl"/>
        </authorList>
    </citation>
    <scope>IDENTIFICATION</scope>
</reference>
<protein>
    <recommendedName>
        <fullName evidence="1">Ty3 transposon capsid-like protein domain-containing protein</fullName>
    </recommendedName>
</protein>
<reference evidence="2" key="2">
    <citation type="submission" date="2025-09" db="UniProtKB">
        <authorList>
            <consortium name="Ensembl"/>
        </authorList>
    </citation>
    <scope>IDENTIFICATION</scope>
</reference>
<dbReference type="OMA" id="QSEIACK"/>
<name>A0A672N1C9_SINGR</name>
<dbReference type="Ensembl" id="ENSSGRT00000048068.1">
    <property type="protein sequence ID" value="ENSSGRP00000044907.1"/>
    <property type="gene ID" value="ENSSGRG00000024129.1"/>
</dbReference>
<evidence type="ECO:0000259" key="1">
    <source>
        <dbReference type="Pfam" id="PF19259"/>
    </source>
</evidence>
<organism evidence="2 3">
    <name type="scientific">Sinocyclocheilus grahami</name>
    <name type="common">Dianchi golden-line fish</name>
    <name type="synonym">Barbus grahami</name>
    <dbReference type="NCBI Taxonomy" id="75366"/>
    <lineage>
        <taxon>Eukaryota</taxon>
        <taxon>Metazoa</taxon>
        <taxon>Chordata</taxon>
        <taxon>Craniata</taxon>
        <taxon>Vertebrata</taxon>
        <taxon>Euteleostomi</taxon>
        <taxon>Actinopterygii</taxon>
        <taxon>Neopterygii</taxon>
        <taxon>Teleostei</taxon>
        <taxon>Ostariophysi</taxon>
        <taxon>Cypriniformes</taxon>
        <taxon>Cyprinidae</taxon>
        <taxon>Cyprininae</taxon>
        <taxon>Sinocyclocheilus</taxon>
    </lineage>
</organism>
<dbReference type="InterPro" id="IPR032567">
    <property type="entry name" value="RTL1-rel"/>
</dbReference>
<sequence length="274" mass="30817">SFSVPPRPDPSFKPLRERVTFAQCEGHSTKLSELQAAFAYQSDLQSTNEYLTHYIRSLPPPMPQTVSLAMPGKFDGSKCAFLMTLLTGRAITWAAAVWESDSIIRTSYEYFKQQLRDVFEYPAGGRDISMQLLSMSQGNHSAADYAVEYGTLAVQSGWNDVSLKAVFQRSLTQELQAELACKGETSTFSEFVNLAIRIDTLMRNAPKRKPAYGSLSSISTLEPMQLGLSRLHEEERVRRRLHNLFLYCGEAGHRRLKCPHKTRKLGRSPIPHPG</sequence>
<evidence type="ECO:0000313" key="3">
    <source>
        <dbReference type="Proteomes" id="UP000472262"/>
    </source>
</evidence>
<dbReference type="Pfam" id="PF19259">
    <property type="entry name" value="Ty3_capsid"/>
    <property type="match status" value="1"/>
</dbReference>
<proteinExistence type="predicted"/>
<accession>A0A672N1C9</accession>
<dbReference type="PANTHER" id="PTHR15503:SF22">
    <property type="entry name" value="TRANSPOSON TY3-I GAG POLYPROTEIN"/>
    <property type="match status" value="1"/>
</dbReference>
<dbReference type="AlphaFoldDB" id="A0A672N1C9"/>
<evidence type="ECO:0000313" key="2">
    <source>
        <dbReference type="Ensembl" id="ENSSGRP00000044907.1"/>
    </source>
</evidence>
<dbReference type="Proteomes" id="UP000472262">
    <property type="component" value="Unassembled WGS sequence"/>
</dbReference>
<keyword evidence="3" id="KW-1185">Reference proteome</keyword>